<name>A0A1G2FV48_9BACT</name>
<reference evidence="1 2" key="1">
    <citation type="journal article" date="2016" name="Nat. Commun.">
        <title>Thousands of microbial genomes shed light on interconnected biogeochemical processes in an aquifer system.</title>
        <authorList>
            <person name="Anantharaman K."/>
            <person name="Brown C.T."/>
            <person name="Hug L.A."/>
            <person name="Sharon I."/>
            <person name="Castelle C.J."/>
            <person name="Probst A.J."/>
            <person name="Thomas B.C."/>
            <person name="Singh A."/>
            <person name="Wilkins M.J."/>
            <person name="Karaoz U."/>
            <person name="Brodie E.L."/>
            <person name="Williams K.H."/>
            <person name="Hubbard S.S."/>
            <person name="Banfield J.F."/>
        </authorList>
    </citation>
    <scope>NUCLEOTIDE SEQUENCE [LARGE SCALE GENOMIC DNA]</scope>
</reference>
<dbReference type="Proteomes" id="UP000176700">
    <property type="component" value="Unassembled WGS sequence"/>
</dbReference>
<sequence>MQTISLKVQIGGGDFRNFEPVIAAKSLSLSKLDKIIRQLRLTFKENPASFDVPAFAQKVY</sequence>
<accession>A0A1G2FV48</accession>
<comment type="caution">
    <text evidence="1">The sequence shown here is derived from an EMBL/GenBank/DDBJ whole genome shotgun (WGS) entry which is preliminary data.</text>
</comment>
<evidence type="ECO:0000313" key="2">
    <source>
        <dbReference type="Proteomes" id="UP000176700"/>
    </source>
</evidence>
<protein>
    <submittedName>
        <fullName evidence="1">Uncharacterized protein</fullName>
    </submittedName>
</protein>
<gene>
    <name evidence="1" type="ORF">A2W41_04545</name>
</gene>
<dbReference type="AlphaFoldDB" id="A0A1G2FV48"/>
<evidence type="ECO:0000313" key="1">
    <source>
        <dbReference type="EMBL" id="OGZ41478.1"/>
    </source>
</evidence>
<proteinExistence type="predicted"/>
<dbReference type="EMBL" id="MHNI01000029">
    <property type="protein sequence ID" value="OGZ41478.1"/>
    <property type="molecule type" value="Genomic_DNA"/>
</dbReference>
<organism evidence="1 2">
    <name type="scientific">Candidatus Ryanbacteria bacterium RIFCSPHIGHO2_01_45_13</name>
    <dbReference type="NCBI Taxonomy" id="1802112"/>
    <lineage>
        <taxon>Bacteria</taxon>
        <taxon>Candidatus Ryaniibacteriota</taxon>
    </lineage>
</organism>